<evidence type="ECO:0000313" key="2">
    <source>
        <dbReference type="EMBL" id="OQE28623.1"/>
    </source>
</evidence>
<keyword evidence="3" id="KW-1185">Reference proteome</keyword>
<dbReference type="STRING" id="303698.A0A1V6TSU0"/>
<comment type="caution">
    <text evidence="2">The sequence shown here is derived from an EMBL/GenBank/DDBJ whole genome shotgun (WGS) entry which is preliminary data.</text>
</comment>
<evidence type="ECO:0000256" key="1">
    <source>
        <dbReference type="SAM" id="MobiDB-lite"/>
    </source>
</evidence>
<feature type="compositionally biased region" description="Basic and acidic residues" evidence="1">
    <location>
        <begin position="102"/>
        <end position="119"/>
    </location>
</feature>
<proteinExistence type="predicted"/>
<dbReference type="Proteomes" id="UP000191285">
    <property type="component" value="Unassembled WGS sequence"/>
</dbReference>
<evidence type="ECO:0000313" key="3">
    <source>
        <dbReference type="Proteomes" id="UP000191285"/>
    </source>
</evidence>
<dbReference type="AlphaFoldDB" id="A0A1V6TSU0"/>
<gene>
    <name evidence="2" type="ORF">PENSTE_c003G08879</name>
</gene>
<name>A0A1V6TSU0_9EURO</name>
<reference evidence="3" key="1">
    <citation type="journal article" date="2017" name="Nat. Microbiol.">
        <title>Global analysis of biosynthetic gene clusters reveals vast potential of secondary metabolite production in Penicillium species.</title>
        <authorList>
            <person name="Nielsen J.C."/>
            <person name="Grijseels S."/>
            <person name="Prigent S."/>
            <person name="Ji B."/>
            <person name="Dainat J."/>
            <person name="Nielsen K.F."/>
            <person name="Frisvad J.C."/>
            <person name="Workman M."/>
            <person name="Nielsen J."/>
        </authorList>
    </citation>
    <scope>NUCLEOTIDE SEQUENCE [LARGE SCALE GENOMIC DNA]</scope>
    <source>
        <strain evidence="3">IBT 24891</strain>
    </source>
</reference>
<sequence>MAPKIRWTPSADQILLLKILETHDLSVDTGKVSAAWPGEEDERPTARAIKERIAKIKELSKTAVLMSPSATDSPSSAPKRSANKVVKSANEAPAKRGRKKKNVESPAKEESPKEAEPLEKTGYVTSVNSLPVDVPIKSEDSIEDEQKMGDLAEEAKPIEDLDDWLDLQFEA</sequence>
<protein>
    <submittedName>
        <fullName evidence="2">Uncharacterized protein</fullName>
    </submittedName>
</protein>
<dbReference type="OrthoDB" id="5420368at2759"/>
<feature type="compositionally biased region" description="Low complexity" evidence="1">
    <location>
        <begin position="67"/>
        <end position="78"/>
    </location>
</feature>
<feature type="compositionally biased region" description="Basic and acidic residues" evidence="1">
    <location>
        <begin position="136"/>
        <end position="158"/>
    </location>
</feature>
<feature type="region of interest" description="Disordered" evidence="1">
    <location>
        <begin position="61"/>
        <end position="158"/>
    </location>
</feature>
<accession>A0A1V6TSU0</accession>
<dbReference type="EMBL" id="MLKD01000003">
    <property type="protein sequence ID" value="OQE28623.1"/>
    <property type="molecule type" value="Genomic_DNA"/>
</dbReference>
<organism evidence="2 3">
    <name type="scientific">Penicillium steckii</name>
    <dbReference type="NCBI Taxonomy" id="303698"/>
    <lineage>
        <taxon>Eukaryota</taxon>
        <taxon>Fungi</taxon>
        <taxon>Dikarya</taxon>
        <taxon>Ascomycota</taxon>
        <taxon>Pezizomycotina</taxon>
        <taxon>Eurotiomycetes</taxon>
        <taxon>Eurotiomycetidae</taxon>
        <taxon>Eurotiales</taxon>
        <taxon>Aspergillaceae</taxon>
        <taxon>Penicillium</taxon>
    </lineage>
</organism>